<sequence length="131" mass="14090">MSNLARLLWIACGTLSLVCGAVGIVLPLLPTTPFLLLSAFAFARSSPRLHHWLVEHPQFGVLIDDWYRHGAINRSAKLCSVGFMVVTPPITWMIGAPGWVLAIQIIILLGAAIFVVTRPEGGKSDKSATSG</sequence>
<feature type="transmembrane region" description="Helical" evidence="1">
    <location>
        <begin position="7"/>
        <end position="29"/>
    </location>
</feature>
<dbReference type="AlphaFoldDB" id="A0A059FID0"/>
<protein>
    <recommendedName>
        <fullName evidence="4">DUF454 domain-containing protein</fullName>
    </recommendedName>
</protein>
<accession>A0A059FID0</accession>
<dbReference type="RefSeq" id="WP_422119963.1">
    <property type="nucleotide sequence ID" value="NZ_ARYJ01000002.1"/>
</dbReference>
<evidence type="ECO:0000313" key="2">
    <source>
        <dbReference type="EMBL" id="KCZ90367.1"/>
    </source>
</evidence>
<dbReference type="PIRSF" id="PIRSF016789">
    <property type="entry name" value="DUF454"/>
    <property type="match status" value="1"/>
</dbReference>
<evidence type="ECO:0000313" key="3">
    <source>
        <dbReference type="Proteomes" id="UP000024816"/>
    </source>
</evidence>
<evidence type="ECO:0008006" key="4">
    <source>
        <dbReference type="Google" id="ProtNLM"/>
    </source>
</evidence>
<evidence type="ECO:0000256" key="1">
    <source>
        <dbReference type="SAM" id="Phobius"/>
    </source>
</evidence>
<feature type="transmembrane region" description="Helical" evidence="1">
    <location>
        <begin position="90"/>
        <end position="116"/>
    </location>
</feature>
<keyword evidence="1" id="KW-0812">Transmembrane</keyword>
<name>A0A059FID0_9PROT</name>
<keyword evidence="3" id="KW-1185">Reference proteome</keyword>
<dbReference type="InterPro" id="IPR007401">
    <property type="entry name" value="DUF454"/>
</dbReference>
<dbReference type="PANTHER" id="PTHR35813">
    <property type="entry name" value="INNER MEMBRANE PROTEIN YBAN"/>
    <property type="match status" value="1"/>
</dbReference>
<dbReference type="EMBL" id="ARYJ01000002">
    <property type="protein sequence ID" value="KCZ90367.1"/>
    <property type="molecule type" value="Genomic_DNA"/>
</dbReference>
<comment type="caution">
    <text evidence="2">The sequence shown here is derived from an EMBL/GenBank/DDBJ whole genome shotgun (WGS) entry which is preliminary data.</text>
</comment>
<dbReference type="PANTHER" id="PTHR35813:SF1">
    <property type="entry name" value="INNER MEMBRANE PROTEIN YBAN"/>
    <property type="match status" value="1"/>
</dbReference>
<dbReference type="GO" id="GO:0005886">
    <property type="term" value="C:plasma membrane"/>
    <property type="evidence" value="ECO:0007669"/>
    <property type="project" value="TreeGrafter"/>
</dbReference>
<dbReference type="eggNOG" id="COG2832">
    <property type="taxonomic scope" value="Bacteria"/>
</dbReference>
<reference evidence="2 3" key="1">
    <citation type="journal article" date="2014" name="Antonie Van Leeuwenhoek">
        <title>Hyphomonas beringensis sp. nov. and Hyphomonas chukchiensis sp. nov., isolated from surface seawater of the Bering Sea and Chukchi Sea.</title>
        <authorList>
            <person name="Li C."/>
            <person name="Lai Q."/>
            <person name="Li G."/>
            <person name="Dong C."/>
            <person name="Wang J."/>
            <person name="Liao Y."/>
            <person name="Shao Z."/>
        </authorList>
    </citation>
    <scope>NUCLEOTIDE SEQUENCE [LARGE SCALE GENOMIC DNA]</scope>
    <source>
        <strain evidence="2 3">VP2</strain>
    </source>
</reference>
<proteinExistence type="predicted"/>
<gene>
    <name evidence="2" type="ORF">HJA_04031</name>
</gene>
<dbReference type="Proteomes" id="UP000024816">
    <property type="component" value="Unassembled WGS sequence"/>
</dbReference>
<keyword evidence="1" id="KW-1133">Transmembrane helix</keyword>
<keyword evidence="1" id="KW-0472">Membrane</keyword>
<dbReference type="Pfam" id="PF04304">
    <property type="entry name" value="DUF454"/>
    <property type="match status" value="1"/>
</dbReference>
<organism evidence="2 3">
    <name type="scientific">Hyphomonas jannaschiana VP2</name>
    <dbReference type="NCBI Taxonomy" id="1280952"/>
    <lineage>
        <taxon>Bacteria</taxon>
        <taxon>Pseudomonadati</taxon>
        <taxon>Pseudomonadota</taxon>
        <taxon>Alphaproteobacteria</taxon>
        <taxon>Hyphomonadales</taxon>
        <taxon>Hyphomonadaceae</taxon>
        <taxon>Hyphomonas</taxon>
    </lineage>
</organism>